<evidence type="ECO:0000256" key="3">
    <source>
        <dbReference type="ARBA" id="ARBA00023180"/>
    </source>
</evidence>
<dbReference type="PROSITE" id="PS50927">
    <property type="entry name" value="BULB_LECTIN"/>
    <property type="match status" value="1"/>
</dbReference>
<dbReference type="CDD" id="cd00028">
    <property type="entry name" value="B_lectin"/>
    <property type="match status" value="1"/>
</dbReference>
<feature type="domain" description="Bulb-type lectin" evidence="4">
    <location>
        <begin position="1"/>
        <end position="83"/>
    </location>
</feature>
<name>A0AA88AGU5_FICCA</name>
<dbReference type="SUPFAM" id="SSF51110">
    <property type="entry name" value="alpha-D-mannose-specific plant lectins"/>
    <property type="match status" value="1"/>
</dbReference>
<evidence type="ECO:0000259" key="4">
    <source>
        <dbReference type="PROSITE" id="PS50927"/>
    </source>
</evidence>
<keyword evidence="6" id="KW-1185">Reference proteome</keyword>
<organism evidence="5 6">
    <name type="scientific">Ficus carica</name>
    <name type="common">Common fig</name>
    <dbReference type="NCBI Taxonomy" id="3494"/>
    <lineage>
        <taxon>Eukaryota</taxon>
        <taxon>Viridiplantae</taxon>
        <taxon>Streptophyta</taxon>
        <taxon>Embryophyta</taxon>
        <taxon>Tracheophyta</taxon>
        <taxon>Spermatophyta</taxon>
        <taxon>Magnoliopsida</taxon>
        <taxon>eudicotyledons</taxon>
        <taxon>Gunneridae</taxon>
        <taxon>Pentapetalae</taxon>
        <taxon>rosids</taxon>
        <taxon>fabids</taxon>
        <taxon>Rosales</taxon>
        <taxon>Moraceae</taxon>
        <taxon>Ficeae</taxon>
        <taxon>Ficus</taxon>
    </lineage>
</organism>
<proteinExistence type="predicted"/>
<gene>
    <name evidence="5" type="ORF">TIFTF001_021067</name>
</gene>
<sequence length="155" mass="16939">MSTTSSSESYFWWVWDANRGKPVGEKATLSFEANGNLVLADADGRVAWQTHTVNEGAVGLKLLPNGNLVLHDSKGKFVRQKLQLSHGHFVGGPDFDVWAPDKVVSSRKSKKENSNGPCSLVLKPKLGLSRRATMRGFWQGANTTAHFDNSKAQDG</sequence>
<accession>A0AA88AGU5</accession>
<protein>
    <recommendedName>
        <fullName evidence="4">Bulb-type lectin domain-containing protein</fullName>
    </recommendedName>
</protein>
<evidence type="ECO:0000256" key="1">
    <source>
        <dbReference type="ARBA" id="ARBA00022729"/>
    </source>
</evidence>
<keyword evidence="1" id="KW-0732">Signal</keyword>
<dbReference type="Gene3D" id="2.90.10.10">
    <property type="entry name" value="Bulb-type lectin domain"/>
    <property type="match status" value="1"/>
</dbReference>
<dbReference type="InterPro" id="IPR036426">
    <property type="entry name" value="Bulb-type_lectin_dom_sf"/>
</dbReference>
<dbReference type="Pfam" id="PF01453">
    <property type="entry name" value="B_lectin"/>
    <property type="match status" value="1"/>
</dbReference>
<dbReference type="Proteomes" id="UP001187192">
    <property type="component" value="Unassembled WGS sequence"/>
</dbReference>
<evidence type="ECO:0000313" key="6">
    <source>
        <dbReference type="Proteomes" id="UP001187192"/>
    </source>
</evidence>
<evidence type="ECO:0000313" key="5">
    <source>
        <dbReference type="EMBL" id="GMN51920.1"/>
    </source>
</evidence>
<dbReference type="InterPro" id="IPR001480">
    <property type="entry name" value="Bulb-type_lectin_dom"/>
</dbReference>
<dbReference type="AlphaFoldDB" id="A0AA88AGU5"/>
<comment type="caution">
    <text evidence="5">The sequence shown here is derived from an EMBL/GenBank/DDBJ whole genome shotgun (WGS) entry which is preliminary data.</text>
</comment>
<evidence type="ECO:0000256" key="2">
    <source>
        <dbReference type="ARBA" id="ARBA00023157"/>
    </source>
</evidence>
<dbReference type="SMART" id="SM00108">
    <property type="entry name" value="B_lectin"/>
    <property type="match status" value="1"/>
</dbReference>
<keyword evidence="2" id="KW-1015">Disulfide bond</keyword>
<dbReference type="EMBL" id="BTGU01000039">
    <property type="protein sequence ID" value="GMN51920.1"/>
    <property type="molecule type" value="Genomic_DNA"/>
</dbReference>
<reference evidence="5" key="1">
    <citation type="submission" date="2023-07" db="EMBL/GenBank/DDBJ databases">
        <title>draft genome sequence of fig (Ficus carica).</title>
        <authorList>
            <person name="Takahashi T."/>
            <person name="Nishimura K."/>
        </authorList>
    </citation>
    <scope>NUCLEOTIDE SEQUENCE</scope>
</reference>
<keyword evidence="3" id="KW-0325">Glycoprotein</keyword>